<dbReference type="InterPro" id="IPR011257">
    <property type="entry name" value="DNA_glycosylase"/>
</dbReference>
<comment type="cofactor">
    <cofactor evidence="1">
        <name>[4Fe-4S] cluster</name>
        <dbReference type="ChEBI" id="CHEBI:49883"/>
    </cofactor>
</comment>
<dbReference type="AlphaFoldDB" id="A0A0D9W3U2"/>
<keyword evidence="2" id="KW-0479">Metal-binding</keyword>
<protein>
    <recommendedName>
        <fullName evidence="5">Demeter RRM-fold domain-containing protein</fullName>
    </recommendedName>
</protein>
<dbReference type="SUPFAM" id="SSF48150">
    <property type="entry name" value="DNA-glycosylase"/>
    <property type="match status" value="1"/>
</dbReference>
<dbReference type="InterPro" id="IPR023170">
    <property type="entry name" value="HhH_base_excis_C"/>
</dbReference>
<dbReference type="InterPro" id="IPR044811">
    <property type="entry name" value="DME/ROS1"/>
</dbReference>
<keyword evidence="3" id="KW-0408">Iron</keyword>
<evidence type="ECO:0000256" key="1">
    <source>
        <dbReference type="ARBA" id="ARBA00001966"/>
    </source>
</evidence>
<dbReference type="GO" id="GO:0019104">
    <property type="term" value="F:DNA N-glycosylase activity"/>
    <property type="evidence" value="ECO:0007669"/>
    <property type="project" value="InterPro"/>
</dbReference>
<feature type="domain" description="Demeter RRM-fold" evidence="5">
    <location>
        <begin position="737"/>
        <end position="836"/>
    </location>
</feature>
<dbReference type="Gene3D" id="1.10.1670.10">
    <property type="entry name" value="Helix-hairpin-Helix base-excision DNA repair enzymes (C-terminal)"/>
    <property type="match status" value="1"/>
</dbReference>
<organism evidence="6 7">
    <name type="scientific">Leersia perrieri</name>
    <dbReference type="NCBI Taxonomy" id="77586"/>
    <lineage>
        <taxon>Eukaryota</taxon>
        <taxon>Viridiplantae</taxon>
        <taxon>Streptophyta</taxon>
        <taxon>Embryophyta</taxon>
        <taxon>Tracheophyta</taxon>
        <taxon>Spermatophyta</taxon>
        <taxon>Magnoliopsida</taxon>
        <taxon>Liliopsida</taxon>
        <taxon>Poales</taxon>
        <taxon>Poaceae</taxon>
        <taxon>BOP clade</taxon>
        <taxon>Oryzoideae</taxon>
        <taxon>Oryzeae</taxon>
        <taxon>Oryzinae</taxon>
        <taxon>Leersia</taxon>
    </lineage>
</organism>
<dbReference type="EnsemblPlants" id="LPERR04G06080.1">
    <property type="protein sequence ID" value="LPERR04G06080.1"/>
    <property type="gene ID" value="LPERR04G06080"/>
</dbReference>
<sequence length="858" mass="97091">MAQRTSPKGRPRFRLVKHATKRALAIAANRIKRAAAVAAEKAARRERAIVARKERENGKAAAAAARRKLNLNVDGELNPPSPESVERAYCTRSNLIDNLRKTRKATRVDKLVLVPLRHRATAVEEEDDLAGKAIVVYGGGATTTTTPRTTYMPRWVTEMAVLERMPARSGCLVLGIDAATKAVYDELVLREETAIGDEELDDDDVPGGPEWDDRRREFRLKVDHFMENVKNIIGDREFSEWRGSVVNSVVGTFLTQNVKDGASSDAFMRVVAKFPQKKMRPENSDAHLLLTDVQDKEWHCQMPSSEPCSGCSESVAAEPLEQRNCPDKDFDALISSLQSGEISMWDEGDIKQVLIARFGNGSDKNFELSTAGKILKDIETIKATDTSNWKVLYEEACKNGYKKDDSIEDIDMVDWEALMNAPFCDFEDCIRDRGQHSQMAIRILIFLFRIKRDHGSIDLEWLRFVPRAKATYPNMAGIQTYLDPLMCNIPASTKYELHCQMITFGKIICSKGKPNCSACPFISECKYYRSQFIRAARALPEFSQQDAPNEAGMDMQRIYDLISKTSSGEMHQNQIENGQSTETHCSEPIIVIPPSPSPHCCEPITVIPSTPPPEYPGTGYDEDENMDHYVDMENIGLDIGMEDTILDIDMEIDLRPKKPSTNSSQIVPKYGQEIISFHPHAQSTRIQKKYSLRTEYIGYIVPDGHILLHKFEPRVRGDRNPYLLVIRSFDEQNVTATVLIPCRTANHGMFPLNGTYFQENEVFADHSSSRLPIQMSWEIVQSFYRCKVYFGTSIHSVTKGQTREELRDFYNEGYICTREFDLRTRSPKLLSTEIHATNVNRDIAKKRGRPDTVSEKPS</sequence>
<dbReference type="PANTHER" id="PTHR46213:SF4">
    <property type="entry name" value="OS02G0496500 PROTEIN"/>
    <property type="match status" value="1"/>
</dbReference>
<evidence type="ECO:0000313" key="7">
    <source>
        <dbReference type="Proteomes" id="UP000032180"/>
    </source>
</evidence>
<reference evidence="6 7" key="1">
    <citation type="submission" date="2012-08" db="EMBL/GenBank/DDBJ databases">
        <title>Oryza genome evolution.</title>
        <authorList>
            <person name="Wing R.A."/>
        </authorList>
    </citation>
    <scope>NUCLEOTIDE SEQUENCE</scope>
</reference>
<evidence type="ECO:0000256" key="3">
    <source>
        <dbReference type="ARBA" id="ARBA00023004"/>
    </source>
</evidence>
<keyword evidence="4" id="KW-0411">Iron-sulfur</keyword>
<reference evidence="7" key="2">
    <citation type="submission" date="2013-12" db="EMBL/GenBank/DDBJ databases">
        <authorList>
            <person name="Yu Y."/>
            <person name="Lee S."/>
            <person name="de Baynast K."/>
            <person name="Wissotski M."/>
            <person name="Liu L."/>
            <person name="Talag J."/>
            <person name="Goicoechea J."/>
            <person name="Angelova A."/>
            <person name="Jetty R."/>
            <person name="Kudrna D."/>
            <person name="Golser W."/>
            <person name="Rivera L."/>
            <person name="Zhang J."/>
            <person name="Wing R."/>
        </authorList>
    </citation>
    <scope>NUCLEOTIDE SEQUENCE</scope>
</reference>
<dbReference type="GO" id="GO:0006281">
    <property type="term" value="P:DNA repair"/>
    <property type="evidence" value="ECO:0007669"/>
    <property type="project" value="InterPro"/>
</dbReference>
<dbReference type="GO" id="GO:0035514">
    <property type="term" value="F:DNA demethylase activity"/>
    <property type="evidence" value="ECO:0007669"/>
    <property type="project" value="InterPro"/>
</dbReference>
<name>A0A0D9W3U2_9ORYZ</name>
<dbReference type="GO" id="GO:0141166">
    <property type="term" value="P:chromosomal 5-methylcytosine DNA demethylation pathway"/>
    <property type="evidence" value="ECO:0007669"/>
    <property type="project" value="InterPro"/>
</dbReference>
<dbReference type="InterPro" id="IPR028925">
    <property type="entry name" value="RRM_DME"/>
</dbReference>
<evidence type="ECO:0000313" key="6">
    <source>
        <dbReference type="EnsemblPlants" id="LPERR04G06080.1"/>
    </source>
</evidence>
<dbReference type="PANTHER" id="PTHR46213">
    <property type="entry name" value="TRANSCRIPTIONAL ACTIVATOR DEMETER"/>
    <property type="match status" value="1"/>
</dbReference>
<keyword evidence="7" id="KW-1185">Reference proteome</keyword>
<evidence type="ECO:0000259" key="5">
    <source>
        <dbReference type="Pfam" id="PF15628"/>
    </source>
</evidence>
<proteinExistence type="predicted"/>
<dbReference type="eggNOG" id="ENOG502QQKH">
    <property type="taxonomic scope" value="Eukaryota"/>
</dbReference>
<dbReference type="Gramene" id="LPERR04G06080.1">
    <property type="protein sequence ID" value="LPERR04G06080.1"/>
    <property type="gene ID" value="LPERR04G06080"/>
</dbReference>
<evidence type="ECO:0000256" key="4">
    <source>
        <dbReference type="ARBA" id="ARBA00023014"/>
    </source>
</evidence>
<dbReference type="GO" id="GO:0046872">
    <property type="term" value="F:metal ion binding"/>
    <property type="evidence" value="ECO:0007669"/>
    <property type="project" value="UniProtKB-KW"/>
</dbReference>
<dbReference type="HOGENOM" id="CLU_316516_0_0_1"/>
<evidence type="ECO:0000256" key="2">
    <source>
        <dbReference type="ARBA" id="ARBA00022723"/>
    </source>
</evidence>
<reference evidence="6" key="3">
    <citation type="submission" date="2015-04" db="UniProtKB">
        <authorList>
            <consortium name="EnsemblPlants"/>
        </authorList>
    </citation>
    <scope>IDENTIFICATION</scope>
</reference>
<dbReference type="GO" id="GO:0051536">
    <property type="term" value="F:iron-sulfur cluster binding"/>
    <property type="evidence" value="ECO:0007669"/>
    <property type="project" value="UniProtKB-KW"/>
</dbReference>
<dbReference type="Pfam" id="PF15628">
    <property type="entry name" value="RRM_DME"/>
    <property type="match status" value="1"/>
</dbReference>
<dbReference type="Proteomes" id="UP000032180">
    <property type="component" value="Chromosome 4"/>
</dbReference>
<accession>A0A0D9W3U2</accession>